<proteinExistence type="predicted"/>
<sequence>MRDGRSGSGWAEWGGVSRGRAERVIHQFQSGPGVINALPGRREGPFVSSPFALRVSWKPAI</sequence>
<comment type="caution">
    <text evidence="1">The sequence shown here is derived from an EMBL/GenBank/DDBJ whole genome shotgun (WGS) entry which is preliminary data.</text>
</comment>
<evidence type="ECO:0000313" key="2">
    <source>
        <dbReference type="Proteomes" id="UP000324222"/>
    </source>
</evidence>
<dbReference type="Proteomes" id="UP000324222">
    <property type="component" value="Unassembled WGS sequence"/>
</dbReference>
<dbReference type="AlphaFoldDB" id="A0A5B7J3W7"/>
<name>A0A5B7J3W7_PORTR</name>
<dbReference type="EMBL" id="VSRR010073744">
    <property type="protein sequence ID" value="MPC87184.1"/>
    <property type="molecule type" value="Genomic_DNA"/>
</dbReference>
<protein>
    <submittedName>
        <fullName evidence="1">Uncharacterized protein</fullName>
    </submittedName>
</protein>
<accession>A0A5B7J3W7</accession>
<gene>
    <name evidence="1" type="ORF">E2C01_082038</name>
</gene>
<keyword evidence="2" id="KW-1185">Reference proteome</keyword>
<reference evidence="1 2" key="1">
    <citation type="submission" date="2019-05" db="EMBL/GenBank/DDBJ databases">
        <title>Another draft genome of Portunus trituberculatus and its Hox gene families provides insights of decapod evolution.</title>
        <authorList>
            <person name="Jeong J.-H."/>
            <person name="Song I."/>
            <person name="Kim S."/>
            <person name="Choi T."/>
            <person name="Kim D."/>
            <person name="Ryu S."/>
            <person name="Kim W."/>
        </authorList>
    </citation>
    <scope>NUCLEOTIDE SEQUENCE [LARGE SCALE GENOMIC DNA]</scope>
    <source>
        <tissue evidence="1">Muscle</tissue>
    </source>
</reference>
<organism evidence="1 2">
    <name type="scientific">Portunus trituberculatus</name>
    <name type="common">Swimming crab</name>
    <name type="synonym">Neptunus trituberculatus</name>
    <dbReference type="NCBI Taxonomy" id="210409"/>
    <lineage>
        <taxon>Eukaryota</taxon>
        <taxon>Metazoa</taxon>
        <taxon>Ecdysozoa</taxon>
        <taxon>Arthropoda</taxon>
        <taxon>Crustacea</taxon>
        <taxon>Multicrustacea</taxon>
        <taxon>Malacostraca</taxon>
        <taxon>Eumalacostraca</taxon>
        <taxon>Eucarida</taxon>
        <taxon>Decapoda</taxon>
        <taxon>Pleocyemata</taxon>
        <taxon>Brachyura</taxon>
        <taxon>Eubrachyura</taxon>
        <taxon>Portunoidea</taxon>
        <taxon>Portunidae</taxon>
        <taxon>Portuninae</taxon>
        <taxon>Portunus</taxon>
    </lineage>
</organism>
<evidence type="ECO:0000313" key="1">
    <source>
        <dbReference type="EMBL" id="MPC87184.1"/>
    </source>
</evidence>